<dbReference type="SUPFAM" id="SSF49329">
    <property type="entry name" value="Cu,Zn superoxide dismutase-like"/>
    <property type="match status" value="1"/>
</dbReference>
<dbReference type="GO" id="GO:0046872">
    <property type="term" value="F:metal ion binding"/>
    <property type="evidence" value="ECO:0007669"/>
    <property type="project" value="InterPro"/>
</dbReference>
<comment type="caution">
    <text evidence="2">The sequence shown here is derived from an EMBL/GenBank/DDBJ whole genome shotgun (WGS) entry which is preliminary data.</text>
</comment>
<organism evidence="2 3">
    <name type="scientific">Dimargaris verticillata</name>
    <dbReference type="NCBI Taxonomy" id="2761393"/>
    <lineage>
        <taxon>Eukaryota</taxon>
        <taxon>Fungi</taxon>
        <taxon>Fungi incertae sedis</taxon>
        <taxon>Zoopagomycota</taxon>
        <taxon>Kickxellomycotina</taxon>
        <taxon>Dimargaritomycetes</taxon>
        <taxon>Dimargaritales</taxon>
        <taxon>Dimargaritaceae</taxon>
        <taxon>Dimargaris</taxon>
    </lineage>
</organism>
<feature type="signal peptide" evidence="1">
    <location>
        <begin position="1"/>
        <end position="24"/>
    </location>
</feature>
<dbReference type="OrthoDB" id="10318336at2759"/>
<evidence type="ECO:0000313" key="2">
    <source>
        <dbReference type="EMBL" id="KAJ1984343.1"/>
    </source>
</evidence>
<gene>
    <name evidence="2" type="ORF">H4R34_000718</name>
</gene>
<accession>A0A9W8B6N3</accession>
<evidence type="ECO:0000313" key="3">
    <source>
        <dbReference type="Proteomes" id="UP001151582"/>
    </source>
</evidence>
<evidence type="ECO:0000256" key="1">
    <source>
        <dbReference type="SAM" id="SignalP"/>
    </source>
</evidence>
<dbReference type="Gene3D" id="2.60.40.200">
    <property type="entry name" value="Superoxide dismutase, copper/zinc binding domain"/>
    <property type="match status" value="1"/>
</dbReference>
<dbReference type="Proteomes" id="UP001151582">
    <property type="component" value="Unassembled WGS sequence"/>
</dbReference>
<dbReference type="EMBL" id="JANBQB010000022">
    <property type="protein sequence ID" value="KAJ1984343.1"/>
    <property type="molecule type" value="Genomic_DNA"/>
</dbReference>
<proteinExistence type="predicted"/>
<sequence>MARLSALLTGASLVVLSLFAPSLAQQQPPNNGSLSFNGQVGEVTGSILLYPITIGDKDAVRFEGELEGLGRLDDGASYKYGIYNSELDSTTDSDSTSTPTRRSPLHLQKRAQRCPITTMFDPAGLLDPDNGPYQCIPSDYQNTCAVGDLSTKFAVWNGTETGKYYVEIEDITVKLDGPDSVLGKFFIIRDTNENFHACARIAG</sequence>
<dbReference type="AlphaFoldDB" id="A0A9W8B6N3"/>
<dbReference type="InterPro" id="IPR036423">
    <property type="entry name" value="SOD-like_Cu/Zn_dom_sf"/>
</dbReference>
<keyword evidence="3" id="KW-1185">Reference proteome</keyword>
<protein>
    <submittedName>
        <fullName evidence="2">Uncharacterized protein</fullName>
    </submittedName>
</protein>
<dbReference type="GO" id="GO:0006801">
    <property type="term" value="P:superoxide metabolic process"/>
    <property type="evidence" value="ECO:0007669"/>
    <property type="project" value="InterPro"/>
</dbReference>
<reference evidence="2" key="1">
    <citation type="submission" date="2022-07" db="EMBL/GenBank/DDBJ databases">
        <title>Phylogenomic reconstructions and comparative analyses of Kickxellomycotina fungi.</title>
        <authorList>
            <person name="Reynolds N.K."/>
            <person name="Stajich J.E."/>
            <person name="Barry K."/>
            <person name="Grigoriev I.V."/>
            <person name="Crous P."/>
            <person name="Smith M.E."/>
        </authorList>
    </citation>
    <scope>NUCLEOTIDE SEQUENCE</scope>
    <source>
        <strain evidence="2">RSA 567</strain>
    </source>
</reference>
<feature type="chain" id="PRO_5040776354" evidence="1">
    <location>
        <begin position="25"/>
        <end position="203"/>
    </location>
</feature>
<keyword evidence="1" id="KW-0732">Signal</keyword>
<name>A0A9W8B6N3_9FUNG</name>